<feature type="compositionally biased region" description="Polar residues" evidence="1">
    <location>
        <begin position="459"/>
        <end position="481"/>
    </location>
</feature>
<dbReference type="EMBL" id="JASBNA010000004">
    <property type="protein sequence ID" value="KAK7692615.1"/>
    <property type="molecule type" value="Genomic_DNA"/>
</dbReference>
<organism evidence="2 3">
    <name type="scientific">Cerrena zonata</name>
    <dbReference type="NCBI Taxonomy" id="2478898"/>
    <lineage>
        <taxon>Eukaryota</taxon>
        <taxon>Fungi</taxon>
        <taxon>Dikarya</taxon>
        <taxon>Basidiomycota</taxon>
        <taxon>Agaricomycotina</taxon>
        <taxon>Agaricomycetes</taxon>
        <taxon>Polyporales</taxon>
        <taxon>Cerrenaceae</taxon>
        <taxon>Cerrena</taxon>
    </lineage>
</organism>
<reference evidence="2 3" key="1">
    <citation type="submission" date="2022-09" db="EMBL/GenBank/DDBJ databases">
        <authorList>
            <person name="Palmer J.M."/>
        </authorList>
    </citation>
    <scope>NUCLEOTIDE SEQUENCE [LARGE SCALE GENOMIC DNA]</scope>
    <source>
        <strain evidence="2 3">DSM 7382</strain>
    </source>
</reference>
<feature type="compositionally biased region" description="Polar residues" evidence="1">
    <location>
        <begin position="440"/>
        <end position="449"/>
    </location>
</feature>
<gene>
    <name evidence="2" type="ORF">QCA50_004247</name>
</gene>
<feature type="compositionally biased region" description="Polar residues" evidence="1">
    <location>
        <begin position="114"/>
        <end position="130"/>
    </location>
</feature>
<accession>A0AAW0GNE8</accession>
<feature type="region of interest" description="Disordered" evidence="1">
    <location>
        <begin position="1"/>
        <end position="174"/>
    </location>
</feature>
<feature type="compositionally biased region" description="Polar residues" evidence="1">
    <location>
        <begin position="406"/>
        <end position="422"/>
    </location>
</feature>
<proteinExistence type="predicted"/>
<feature type="region of interest" description="Disordered" evidence="1">
    <location>
        <begin position="240"/>
        <end position="264"/>
    </location>
</feature>
<dbReference type="Proteomes" id="UP001385951">
    <property type="component" value="Unassembled WGS sequence"/>
</dbReference>
<dbReference type="AlphaFoldDB" id="A0AAW0GNE8"/>
<feature type="compositionally biased region" description="Polar residues" evidence="1">
    <location>
        <begin position="92"/>
        <end position="103"/>
    </location>
</feature>
<feature type="compositionally biased region" description="Polar residues" evidence="1">
    <location>
        <begin position="281"/>
        <end position="295"/>
    </location>
</feature>
<feature type="region of interest" description="Disordered" evidence="1">
    <location>
        <begin position="278"/>
        <end position="314"/>
    </location>
</feature>
<evidence type="ECO:0000313" key="3">
    <source>
        <dbReference type="Proteomes" id="UP001385951"/>
    </source>
</evidence>
<evidence type="ECO:0000313" key="2">
    <source>
        <dbReference type="EMBL" id="KAK7692615.1"/>
    </source>
</evidence>
<protein>
    <submittedName>
        <fullName evidence="2">Uncharacterized protein</fullName>
    </submittedName>
</protein>
<name>A0AAW0GNE8_9APHY</name>
<feature type="region of interest" description="Disordered" evidence="1">
    <location>
        <begin position="368"/>
        <end position="422"/>
    </location>
</feature>
<sequence length="529" mass="56736">MNFQPATPTIVPPTPSPNHNSRVNGGSSSSTRGQSSVSSGSDIFYDAEDSEMQTKRRSMYRAPGTASSPDLATLLRKAKLRESAAAGKDANNRSNRTAQQPLTPNRLRPDDPSQRPSTTNNSFASPSSPRSPLMKGKSRAGGSSAGISSERSPEWGLTSPRSMSNMKEGFKNGKSSVRQKAAAFLNILGGNSNRERSRTITAANMGYSPPKMFSYPPPVPPLPEKTKRHASVTPEMDVFTTPSGSSDLQKPLPKISNEDNDIGPETMDVENSMVMVRPDSRNQSRTPSPTATVTHATVKPNNRRKRRSMSVSDAELKKAMAASFGPSFTPLRASIEEKRSEDSIGWSSALSGFMSDLEGKLDDLDPISASLDLRDPSTLPRRPPERAKSDTATNILRSGQRPPVRTANSSPASVGRSSTPAVTLQPVYGEEESLLNAVLNSPTESSFSPTEAVVPPRSASLQGTPSRARSGSANALPNRSPNVRYGPRSPGARSIGGPIPSPVRETDRLRIPASIHSLQLRTITDTNKR</sequence>
<feature type="compositionally biased region" description="Low complexity" evidence="1">
    <location>
        <begin position="140"/>
        <end position="150"/>
    </location>
</feature>
<comment type="caution">
    <text evidence="2">The sequence shown here is derived from an EMBL/GenBank/DDBJ whole genome shotgun (WGS) entry which is preliminary data.</text>
</comment>
<feature type="compositionally biased region" description="Low complexity" evidence="1">
    <location>
        <begin position="25"/>
        <end position="41"/>
    </location>
</feature>
<keyword evidence="3" id="KW-1185">Reference proteome</keyword>
<feature type="region of interest" description="Disordered" evidence="1">
    <location>
        <begin position="440"/>
        <end position="507"/>
    </location>
</feature>
<evidence type="ECO:0000256" key="1">
    <source>
        <dbReference type="SAM" id="MobiDB-lite"/>
    </source>
</evidence>